<dbReference type="AlphaFoldDB" id="A0A7R9CQH3"/>
<gene>
    <name evidence="1" type="ORF">TCEB3V08_LOCUS5409</name>
</gene>
<organism evidence="1">
    <name type="scientific">Timema cristinae</name>
    <name type="common">Walking stick</name>
    <dbReference type="NCBI Taxonomy" id="61476"/>
    <lineage>
        <taxon>Eukaryota</taxon>
        <taxon>Metazoa</taxon>
        <taxon>Ecdysozoa</taxon>
        <taxon>Arthropoda</taxon>
        <taxon>Hexapoda</taxon>
        <taxon>Insecta</taxon>
        <taxon>Pterygota</taxon>
        <taxon>Neoptera</taxon>
        <taxon>Polyneoptera</taxon>
        <taxon>Phasmatodea</taxon>
        <taxon>Timematodea</taxon>
        <taxon>Timematoidea</taxon>
        <taxon>Timematidae</taxon>
        <taxon>Timema</taxon>
    </lineage>
</organism>
<reference evidence="1" key="1">
    <citation type="submission" date="2020-11" db="EMBL/GenBank/DDBJ databases">
        <authorList>
            <person name="Tran Van P."/>
        </authorList>
    </citation>
    <scope>NUCLEOTIDE SEQUENCE</scope>
</reference>
<evidence type="ECO:0000313" key="1">
    <source>
        <dbReference type="EMBL" id="CAD7400232.1"/>
    </source>
</evidence>
<name>A0A7R9CQH3_TIMCR</name>
<accession>A0A7R9CQH3</accession>
<protein>
    <submittedName>
        <fullName evidence="1">Uncharacterized protein</fullName>
    </submittedName>
</protein>
<proteinExistence type="predicted"/>
<dbReference type="EMBL" id="OC318022">
    <property type="protein sequence ID" value="CAD7400232.1"/>
    <property type="molecule type" value="Genomic_DNA"/>
</dbReference>
<sequence>MYKEKLNSFIICISLCLGYCCNVTYTTCFDATTASSLGLMEKEETHQKKSLLKLTALANVITCKIGEVDVDAQIAKEHDEAYEQVKTNKDVKVADQIDIDKFKKDYDGTGTCEVELDAATKLYIQGGANTSVAIPQFMENIQKSLYGTVRFTVPATWCLTVVGRKMELPGRESTVALAVPALQTILKTLVEFLAKRKIFSSYAMPLTISVTVSENNRHLQDVTTLLFKDEKLYSAAEDGIVKYYTPNMIVNCADTCQGNAASLYTKRAEQNRKQMIDGIMSERDQLSGRKCASNEMHIMDNFRRMPFRSFRSDPIRCAASLKKKSCHLNL</sequence>